<dbReference type="Gene3D" id="1.10.10.10">
    <property type="entry name" value="Winged helix-like DNA-binding domain superfamily/Winged helix DNA-binding domain"/>
    <property type="match status" value="1"/>
</dbReference>
<reference evidence="6" key="1">
    <citation type="submission" date="2019-08" db="EMBL/GenBank/DDBJ databases">
        <title>Limnoglobus roseus gen. nov., sp. nov., a novel freshwater planctomycete with a giant genome from the family Gemmataceae.</title>
        <authorList>
            <person name="Kulichevskaya I.S."/>
            <person name="Naumoff D.G."/>
            <person name="Miroshnikov K."/>
            <person name="Ivanova A."/>
            <person name="Philippov D.A."/>
            <person name="Hakobyan A."/>
            <person name="Rijpstra I.C."/>
            <person name="Sinninghe Damste J.S."/>
            <person name="Liesack W."/>
            <person name="Dedysh S.N."/>
        </authorList>
    </citation>
    <scope>NUCLEOTIDE SEQUENCE [LARGE SCALE GENOMIC DNA]</scope>
    <source>
        <strain evidence="6">PX52</strain>
    </source>
</reference>
<feature type="domain" description="HTH luxR-type" evidence="4">
    <location>
        <begin position="85"/>
        <end position="150"/>
    </location>
</feature>
<keyword evidence="1" id="KW-0805">Transcription regulation</keyword>
<keyword evidence="3" id="KW-0804">Transcription</keyword>
<dbReference type="PANTHER" id="PTHR44688:SF16">
    <property type="entry name" value="DNA-BINDING TRANSCRIPTIONAL ACTIVATOR DEVR_DOSR"/>
    <property type="match status" value="1"/>
</dbReference>
<sequence>MIPIPAPALRVLVVDSDREAADRTAEVFRAFGLVVETADVPHALRTAYQALSAGEATARFDYLIVRIGAVPKLAAAVPVVVAGAQESLPSDLSDREVEVLQLIAMGYSNKEIGTNLKLSVKTIETFKSRAYKKLGLRSRVALVRYAALRGWFNGL</sequence>
<evidence type="ECO:0000256" key="3">
    <source>
        <dbReference type="ARBA" id="ARBA00023163"/>
    </source>
</evidence>
<proteinExistence type="predicted"/>
<dbReference type="InterPro" id="IPR016032">
    <property type="entry name" value="Sig_transdc_resp-reg_C-effctor"/>
</dbReference>
<evidence type="ECO:0000259" key="4">
    <source>
        <dbReference type="PROSITE" id="PS50043"/>
    </source>
</evidence>
<dbReference type="PROSITE" id="PS50043">
    <property type="entry name" value="HTH_LUXR_2"/>
    <property type="match status" value="1"/>
</dbReference>
<gene>
    <name evidence="5" type="ORF">PX52LOC_06898</name>
</gene>
<dbReference type="PANTHER" id="PTHR44688">
    <property type="entry name" value="DNA-BINDING TRANSCRIPTIONAL ACTIVATOR DEVR_DOSR"/>
    <property type="match status" value="1"/>
</dbReference>
<dbReference type="SUPFAM" id="SSF46894">
    <property type="entry name" value="C-terminal effector domain of the bipartite response regulators"/>
    <property type="match status" value="1"/>
</dbReference>
<dbReference type="RefSeq" id="WP_149114172.1">
    <property type="nucleotide sequence ID" value="NZ_CP042425.1"/>
</dbReference>
<evidence type="ECO:0000256" key="2">
    <source>
        <dbReference type="ARBA" id="ARBA00023125"/>
    </source>
</evidence>
<dbReference type="GO" id="GO:0006355">
    <property type="term" value="P:regulation of DNA-templated transcription"/>
    <property type="evidence" value="ECO:0007669"/>
    <property type="project" value="InterPro"/>
</dbReference>
<dbReference type="Pfam" id="PF00196">
    <property type="entry name" value="GerE"/>
    <property type="match status" value="1"/>
</dbReference>
<dbReference type="CDD" id="cd06170">
    <property type="entry name" value="LuxR_C_like"/>
    <property type="match status" value="1"/>
</dbReference>
<accession>A0A5C1ANU2</accession>
<dbReference type="InterPro" id="IPR000792">
    <property type="entry name" value="Tscrpt_reg_LuxR_C"/>
</dbReference>
<name>A0A5C1ANU2_9BACT</name>
<dbReference type="OrthoDB" id="965844at2"/>
<dbReference type="InterPro" id="IPR036388">
    <property type="entry name" value="WH-like_DNA-bd_sf"/>
</dbReference>
<evidence type="ECO:0000256" key="1">
    <source>
        <dbReference type="ARBA" id="ARBA00023015"/>
    </source>
</evidence>
<dbReference type="SMART" id="SM00421">
    <property type="entry name" value="HTH_LUXR"/>
    <property type="match status" value="1"/>
</dbReference>
<dbReference type="KEGG" id="lrs:PX52LOC_06898"/>
<evidence type="ECO:0000313" key="5">
    <source>
        <dbReference type="EMBL" id="QEL19817.1"/>
    </source>
</evidence>
<organism evidence="5 6">
    <name type="scientific">Limnoglobus roseus</name>
    <dbReference type="NCBI Taxonomy" id="2598579"/>
    <lineage>
        <taxon>Bacteria</taxon>
        <taxon>Pseudomonadati</taxon>
        <taxon>Planctomycetota</taxon>
        <taxon>Planctomycetia</taxon>
        <taxon>Gemmatales</taxon>
        <taxon>Gemmataceae</taxon>
        <taxon>Limnoglobus</taxon>
    </lineage>
</organism>
<dbReference type="PRINTS" id="PR00038">
    <property type="entry name" value="HTHLUXR"/>
</dbReference>
<dbReference type="AlphaFoldDB" id="A0A5C1ANU2"/>
<keyword evidence="6" id="KW-1185">Reference proteome</keyword>
<keyword evidence="2 5" id="KW-0238">DNA-binding</keyword>
<evidence type="ECO:0000313" key="6">
    <source>
        <dbReference type="Proteomes" id="UP000324974"/>
    </source>
</evidence>
<protein>
    <submittedName>
        <fullName evidence="5">DNA-binding response regulator</fullName>
    </submittedName>
</protein>
<dbReference type="PROSITE" id="PS00622">
    <property type="entry name" value="HTH_LUXR_1"/>
    <property type="match status" value="1"/>
</dbReference>
<dbReference type="EMBL" id="CP042425">
    <property type="protein sequence ID" value="QEL19817.1"/>
    <property type="molecule type" value="Genomic_DNA"/>
</dbReference>
<dbReference type="Proteomes" id="UP000324974">
    <property type="component" value="Chromosome"/>
</dbReference>
<dbReference type="GO" id="GO:0003677">
    <property type="term" value="F:DNA binding"/>
    <property type="evidence" value="ECO:0007669"/>
    <property type="project" value="UniProtKB-KW"/>
</dbReference>